<evidence type="ECO:0000313" key="2">
    <source>
        <dbReference type="Proteomes" id="UP000204391"/>
    </source>
</evidence>
<accession>A0A221MI63</accession>
<dbReference type="KEGG" id="vne:CFK40_07850"/>
<keyword evidence="2" id="KW-1185">Reference proteome</keyword>
<dbReference type="PANTHER" id="PTHR35276:SF1">
    <property type="entry name" value="TRNA (MNM(5)S(2)U34)-METHYLTRANSFERASE, CHLOROPLASTIC"/>
    <property type="match status" value="1"/>
</dbReference>
<dbReference type="GO" id="GO:0008168">
    <property type="term" value="F:methyltransferase activity"/>
    <property type="evidence" value="ECO:0007669"/>
    <property type="project" value="UniProtKB-KW"/>
</dbReference>
<dbReference type="CDD" id="cd02440">
    <property type="entry name" value="AdoMet_MTases"/>
    <property type="match status" value="1"/>
</dbReference>
<dbReference type="EMBL" id="CP022437">
    <property type="protein sequence ID" value="ASN07335.1"/>
    <property type="molecule type" value="Genomic_DNA"/>
</dbReference>
<protein>
    <submittedName>
        <fullName evidence="1">16S rRNA (Cytosine(1402)-N(4))-methyltransferase</fullName>
    </submittedName>
</protein>
<dbReference type="Proteomes" id="UP000204391">
    <property type="component" value="Chromosome"/>
</dbReference>
<keyword evidence="1" id="KW-0489">Methyltransferase</keyword>
<evidence type="ECO:0000313" key="1">
    <source>
        <dbReference type="EMBL" id="ASN07335.1"/>
    </source>
</evidence>
<reference evidence="1 2" key="1">
    <citation type="journal article" date="2003" name="Int. J. Syst. Evol. Microbiol.">
        <title>Virgibacillus carmonensis sp. nov., Virgibacillus necropolis sp. nov. and Virgibacillus picturae sp. nov., three novel species isolated from deteriorated mural paintings, transfer of the species of the genus salibacillus to Virgibacillus, as Virgibacillus marismortui comb. nov. and Virgibacillus salexigens comb. nov., and emended description of the genus Virgibacillus.</title>
        <authorList>
            <person name="Heyrman J."/>
            <person name="Logan N.A."/>
            <person name="Busse H.J."/>
            <person name="Balcaen A."/>
            <person name="Lebbe L."/>
            <person name="Rodriguez-Diaz M."/>
            <person name="Swings J."/>
            <person name="De Vos P."/>
        </authorList>
    </citation>
    <scope>NUCLEOTIDE SEQUENCE [LARGE SCALE GENOMIC DNA]</scope>
    <source>
        <strain evidence="1 2">LMG 19488</strain>
    </source>
</reference>
<organism evidence="1 2">
    <name type="scientific">Virgibacillus necropolis</name>
    <dbReference type="NCBI Taxonomy" id="163877"/>
    <lineage>
        <taxon>Bacteria</taxon>
        <taxon>Bacillati</taxon>
        <taxon>Bacillota</taxon>
        <taxon>Bacilli</taxon>
        <taxon>Bacillales</taxon>
        <taxon>Bacillaceae</taxon>
        <taxon>Virgibacillus</taxon>
    </lineage>
</organism>
<dbReference type="Gene3D" id="3.40.50.150">
    <property type="entry name" value="Vaccinia Virus protein VP39"/>
    <property type="match status" value="1"/>
</dbReference>
<dbReference type="Pfam" id="PF06962">
    <property type="entry name" value="rRNA_methylase"/>
    <property type="match status" value="1"/>
</dbReference>
<dbReference type="PANTHER" id="PTHR35276">
    <property type="entry name" value="S-ADENOSYL-L-METHIONINE-DEPENDENT METHYLTRANSFERASES SUPERFAMILY PROTEIN"/>
    <property type="match status" value="1"/>
</dbReference>
<dbReference type="SUPFAM" id="SSF53335">
    <property type="entry name" value="S-adenosyl-L-methionine-dependent methyltransferases"/>
    <property type="match status" value="1"/>
</dbReference>
<dbReference type="InterPro" id="IPR010719">
    <property type="entry name" value="MnmM_MeTrfase"/>
</dbReference>
<keyword evidence="1" id="KW-0808">Transferase</keyword>
<dbReference type="OrthoDB" id="9792989at2"/>
<dbReference type="AlphaFoldDB" id="A0A221MI63"/>
<gene>
    <name evidence="1" type="primary">mraW</name>
    <name evidence="1" type="ORF">CFK40_07850</name>
</gene>
<name>A0A221MI63_9BACI</name>
<sequence>MMKGILQFSHHLIEEAVNKGETVIDATCGNGHDTVFLSKVVGEGGHVYGFDIQEQAILNTRELLASQKIKNATIIKDSHSNAIHHLSVDQLTSLGGAIFNLGYLPGSDKGIVTKSETTILAIEGILTHLKENGVVVLVVYHGHEGGELEKRNIMEYVHQLDQKLHSVLYYGFINQKNTPPFIIAIEKRTN</sequence>
<dbReference type="InterPro" id="IPR029063">
    <property type="entry name" value="SAM-dependent_MTases_sf"/>
</dbReference>
<dbReference type="GO" id="GO:0032259">
    <property type="term" value="P:methylation"/>
    <property type="evidence" value="ECO:0007669"/>
    <property type="project" value="UniProtKB-KW"/>
</dbReference>
<proteinExistence type="predicted"/>